<accession>A0A3N4U6L2</accession>
<keyword evidence="2" id="KW-1185">Reference proteome</keyword>
<sequence length="75" mass="8340">MEANYKDIPGAPDKIVYVRSVLVADLPDDVRAKAGDFETLFAVHNSDGDRMALVADRKLAFELAREHDFSPVNVH</sequence>
<reference evidence="1 2" key="1">
    <citation type="submission" date="2018-11" db="EMBL/GenBank/DDBJ databases">
        <title>Genomic Encyclopedia of Type Strains, Phase IV (KMG-IV): sequencing the most valuable type-strain genomes for metagenomic binning, comparative biology and taxonomic classification.</title>
        <authorList>
            <person name="Goeker M."/>
        </authorList>
    </citation>
    <scope>NUCLEOTIDE SEQUENCE [LARGE SCALE GENOMIC DNA]</scope>
    <source>
        <strain evidence="1 2">DSM 104731</strain>
    </source>
</reference>
<dbReference type="RefSeq" id="WP_123793155.1">
    <property type="nucleotide sequence ID" value="NZ_RKQK01000003.1"/>
</dbReference>
<proteinExistence type="predicted"/>
<evidence type="ECO:0000313" key="1">
    <source>
        <dbReference type="EMBL" id="RPE66406.1"/>
    </source>
</evidence>
<dbReference type="InterPro" id="IPR009531">
    <property type="entry name" value="DUF1150"/>
</dbReference>
<dbReference type="OrthoDB" id="7205167at2"/>
<comment type="caution">
    <text evidence="1">The sequence shown here is derived from an EMBL/GenBank/DDBJ whole genome shotgun (WGS) entry which is preliminary data.</text>
</comment>
<protein>
    <submittedName>
        <fullName evidence="1">Uncharacterized protein DUF1150</fullName>
    </submittedName>
</protein>
<evidence type="ECO:0000313" key="2">
    <source>
        <dbReference type="Proteomes" id="UP000269689"/>
    </source>
</evidence>
<gene>
    <name evidence="1" type="ORF">EDD53_2108</name>
</gene>
<organism evidence="1 2">
    <name type="scientific">Pacificibacter maritimus</name>
    <dbReference type="NCBI Taxonomy" id="762213"/>
    <lineage>
        <taxon>Bacteria</taxon>
        <taxon>Pseudomonadati</taxon>
        <taxon>Pseudomonadota</taxon>
        <taxon>Alphaproteobacteria</taxon>
        <taxon>Rhodobacterales</taxon>
        <taxon>Roseobacteraceae</taxon>
        <taxon>Pacificibacter</taxon>
    </lineage>
</organism>
<dbReference type="Proteomes" id="UP000269689">
    <property type="component" value="Unassembled WGS sequence"/>
</dbReference>
<name>A0A3N4U6L2_9RHOB</name>
<dbReference type="Pfam" id="PF06620">
    <property type="entry name" value="DUF1150"/>
    <property type="match status" value="1"/>
</dbReference>
<dbReference type="AlphaFoldDB" id="A0A3N4U6L2"/>
<dbReference type="EMBL" id="RKQK01000003">
    <property type="protein sequence ID" value="RPE66406.1"/>
    <property type="molecule type" value="Genomic_DNA"/>
</dbReference>